<dbReference type="Proteomes" id="UP000776252">
    <property type="component" value="Unassembled WGS sequence"/>
</dbReference>
<dbReference type="RefSeq" id="WP_216148848.1">
    <property type="nucleotide sequence ID" value="NZ_JAHLDV010000019.1"/>
</dbReference>
<proteinExistence type="predicted"/>
<name>A0ABS6BT38_9CLOT</name>
<protein>
    <submittedName>
        <fullName evidence="1">Uncharacterized protein</fullName>
    </submittedName>
</protein>
<sequence length="95" mass="9940">MANYRPRTKAILATVVDSGTMVVQNISTSAWVMALLKGTALSPTGTAMASGAVAVWESTNPTSTSANHTTFTDGQGRYGVTVKANVALKIKFYGK</sequence>
<accession>A0ABS6BT38</accession>
<evidence type="ECO:0000313" key="2">
    <source>
        <dbReference type="Proteomes" id="UP000776252"/>
    </source>
</evidence>
<evidence type="ECO:0000313" key="1">
    <source>
        <dbReference type="EMBL" id="MBU3160083.1"/>
    </source>
</evidence>
<comment type="caution">
    <text evidence="1">The sequence shown here is derived from an EMBL/GenBank/DDBJ whole genome shotgun (WGS) entry which is preliminary data.</text>
</comment>
<gene>
    <name evidence="1" type="ORF">KPL37_09990</name>
</gene>
<organism evidence="1 2">
    <name type="scientific">Clostridium frigoris</name>
    <dbReference type="NCBI Taxonomy" id="205327"/>
    <lineage>
        <taxon>Bacteria</taxon>
        <taxon>Bacillati</taxon>
        <taxon>Bacillota</taxon>
        <taxon>Clostridia</taxon>
        <taxon>Eubacteriales</taxon>
        <taxon>Clostridiaceae</taxon>
        <taxon>Clostridium</taxon>
    </lineage>
</organism>
<keyword evidence="2" id="KW-1185">Reference proteome</keyword>
<reference evidence="1 2" key="1">
    <citation type="submission" date="2021-06" db="EMBL/GenBank/DDBJ databases">
        <title>Clostridia strains as spoilage organisms.</title>
        <authorList>
            <person name="Wambui J."/>
            <person name="Stephan R."/>
            <person name="Stevens M.J.A."/>
        </authorList>
    </citation>
    <scope>NUCLEOTIDE SEQUENCE [LARGE SCALE GENOMIC DNA]</scope>
    <source>
        <strain evidence="1 2">DSM 14204</strain>
    </source>
</reference>
<dbReference type="EMBL" id="JAHLDV010000019">
    <property type="protein sequence ID" value="MBU3160083.1"/>
    <property type="molecule type" value="Genomic_DNA"/>
</dbReference>